<evidence type="ECO:0000256" key="3">
    <source>
        <dbReference type="SAM" id="MobiDB-lite"/>
    </source>
</evidence>
<dbReference type="FunFam" id="3.40.50.2000:FF:000036">
    <property type="entry name" value="Alpha,alpha-trehalose-phosphate synthase subunit Tps2"/>
    <property type="match status" value="1"/>
</dbReference>
<dbReference type="PANTHER" id="PTHR10788">
    <property type="entry name" value="TREHALOSE-6-PHOSPHATE SYNTHASE"/>
    <property type="match status" value="1"/>
</dbReference>
<evidence type="ECO:0000256" key="2">
    <source>
        <dbReference type="ARBA" id="ARBA00006330"/>
    </source>
</evidence>
<dbReference type="STRING" id="1555241.A0A4P9X8F0"/>
<dbReference type="GO" id="GO:0005992">
    <property type="term" value="P:trehalose biosynthetic process"/>
    <property type="evidence" value="ECO:0007669"/>
    <property type="project" value="InterPro"/>
</dbReference>
<dbReference type="AlphaFoldDB" id="A0A4P9X8F0"/>
<dbReference type="SUPFAM" id="SSF53756">
    <property type="entry name" value="UDP-Glycosyltransferase/glycogen phosphorylase"/>
    <property type="match status" value="1"/>
</dbReference>
<dbReference type="Pfam" id="PF02358">
    <property type="entry name" value="Trehalose_PPase"/>
    <property type="match status" value="1"/>
</dbReference>
<accession>A0A4P9X8F0</accession>
<evidence type="ECO:0000313" key="5">
    <source>
        <dbReference type="Proteomes" id="UP000274922"/>
    </source>
</evidence>
<dbReference type="Gene3D" id="3.40.50.1000">
    <property type="entry name" value="HAD superfamily/HAD-like"/>
    <property type="match status" value="1"/>
</dbReference>
<dbReference type="OrthoDB" id="755951at2759"/>
<feature type="compositionally biased region" description="Polar residues" evidence="3">
    <location>
        <begin position="11"/>
        <end position="22"/>
    </location>
</feature>
<dbReference type="NCBIfam" id="TIGR01484">
    <property type="entry name" value="HAD-SF-IIB"/>
    <property type="match status" value="1"/>
</dbReference>
<dbReference type="InterPro" id="IPR036412">
    <property type="entry name" value="HAD-like_sf"/>
</dbReference>
<comment type="similarity">
    <text evidence="2">In the C-terminal section; belongs to the trehalose phosphatase family.</text>
</comment>
<evidence type="ECO:0000256" key="1">
    <source>
        <dbReference type="ARBA" id="ARBA00005409"/>
    </source>
</evidence>
<dbReference type="Proteomes" id="UP000274922">
    <property type="component" value="Unassembled WGS sequence"/>
</dbReference>
<name>A0A4P9X8F0_9FUNG</name>
<protein>
    <submittedName>
        <fullName evidence="4">Uncharacterized protein</fullName>
    </submittedName>
</protein>
<dbReference type="FunFam" id="3.30.70.1020:FF:000002">
    <property type="entry name" value="Trehalose-6-phosphate synthase 2"/>
    <property type="match status" value="1"/>
</dbReference>
<dbReference type="GO" id="GO:0004805">
    <property type="term" value="F:trehalose-phosphatase activity"/>
    <property type="evidence" value="ECO:0007669"/>
    <property type="project" value="TreeGrafter"/>
</dbReference>
<comment type="similarity">
    <text evidence="1">In the N-terminal section; belongs to the glycosyltransferase 20 family.</text>
</comment>
<dbReference type="CDD" id="cd01627">
    <property type="entry name" value="HAD_TPP"/>
    <property type="match status" value="1"/>
</dbReference>
<dbReference type="InterPro" id="IPR023214">
    <property type="entry name" value="HAD_sf"/>
</dbReference>
<feature type="compositionally biased region" description="Low complexity" evidence="3">
    <location>
        <begin position="1"/>
        <end position="10"/>
    </location>
</feature>
<dbReference type="Gene3D" id="3.30.70.1020">
    <property type="entry name" value="Trehalose-6-phosphate phosphatase related protein, domain 2"/>
    <property type="match status" value="1"/>
</dbReference>
<reference evidence="5" key="1">
    <citation type="journal article" date="2018" name="Nat. Microbiol.">
        <title>Leveraging single-cell genomics to expand the fungal tree of life.</title>
        <authorList>
            <person name="Ahrendt S.R."/>
            <person name="Quandt C.A."/>
            <person name="Ciobanu D."/>
            <person name="Clum A."/>
            <person name="Salamov A."/>
            <person name="Andreopoulos B."/>
            <person name="Cheng J.F."/>
            <person name="Woyke T."/>
            <person name="Pelin A."/>
            <person name="Henrissat B."/>
            <person name="Reynolds N.K."/>
            <person name="Benny G.L."/>
            <person name="Smith M.E."/>
            <person name="James T.Y."/>
            <person name="Grigoriev I.V."/>
        </authorList>
    </citation>
    <scope>NUCLEOTIDE SEQUENCE [LARGE SCALE GENOMIC DNA]</scope>
    <source>
        <strain evidence="5">ATCC 52028</strain>
    </source>
</reference>
<dbReference type="GO" id="GO:0005829">
    <property type="term" value="C:cytosol"/>
    <property type="evidence" value="ECO:0007669"/>
    <property type="project" value="TreeGrafter"/>
</dbReference>
<dbReference type="InterPro" id="IPR001830">
    <property type="entry name" value="Glyco_trans_20"/>
</dbReference>
<dbReference type="CDD" id="cd03788">
    <property type="entry name" value="GT20_TPS"/>
    <property type="match status" value="1"/>
</dbReference>
<dbReference type="NCBIfam" id="NF011071">
    <property type="entry name" value="PRK14501.1"/>
    <property type="match status" value="1"/>
</dbReference>
<dbReference type="GO" id="GO:0005946">
    <property type="term" value="C:alpha,alpha-trehalose-phosphate synthase complex (UDP-forming)"/>
    <property type="evidence" value="ECO:0007669"/>
    <property type="project" value="TreeGrafter"/>
</dbReference>
<gene>
    <name evidence="4" type="ORF">CXG81DRAFT_11812</name>
</gene>
<evidence type="ECO:0000313" key="4">
    <source>
        <dbReference type="EMBL" id="RKP01567.1"/>
    </source>
</evidence>
<dbReference type="InterPro" id="IPR003337">
    <property type="entry name" value="Trehalose_PPase"/>
</dbReference>
<proteinExistence type="inferred from homology"/>
<dbReference type="GO" id="GO:0003825">
    <property type="term" value="F:alpha,alpha-trehalose-phosphate synthase (UDP-forming) activity"/>
    <property type="evidence" value="ECO:0007669"/>
    <property type="project" value="TreeGrafter"/>
</dbReference>
<dbReference type="NCBIfam" id="TIGR00685">
    <property type="entry name" value="T6PP"/>
    <property type="match status" value="1"/>
</dbReference>
<dbReference type="InterPro" id="IPR006379">
    <property type="entry name" value="HAD-SF_hydro_IIB"/>
</dbReference>
<dbReference type="EMBL" id="ML014168">
    <property type="protein sequence ID" value="RKP01567.1"/>
    <property type="molecule type" value="Genomic_DNA"/>
</dbReference>
<sequence>MSSTASSSASQPNGVNGASGESTAPAGAAGKSLPKPPYEVLHVGWPGTLRDAKGAALPESSLTPEVRADLRQKLREQGCDMVLGPTQLMRDHYDGYCKQDLWPVFHYILWDANLEVEQRADYWDAYYKVNELFAECVVENYVPGDTIWVHDYHLLLVPALVHKRIPDATIGLFLHTPFPSSEIFRCLPRRKEILQGMLGANLISFQTYSYSRHFISSCTRVLGLESTPKGVDYAGTLVAVTTLPIGIDVDHVKSRLNDPAVMQKIKTIKEMYADKLIIIGRDKLDHIKGVQHKLNAFEKFLTLYPEWQNKVVLIQVTTPPQRESPKLESKVADMVSRINGTFGSLKFAPVHYHHQRLEQDEYYGLLSIADIGLITSVRDGMNTTSHEFTVCQENSCGTLILSEFTGTAGSLSAAMLVNPWDYVGVASAIDEALRLSMEERRLKHRQLMAHVMSHTAATWSHKFIRELHETVQMTVQSSPTAPLEFDRVCNVYRGAKHRLLLFDYDGTLTPIQKTPGAAVPSQQMIDAMRVLTADPRNMVFVISGRDQQFLEHWLGSIPRLGLSAEHGCFIKYPDENARWINLGENLDFSWKQEVQEIFDYYTERTQGSFVETKECAMTWHYRMADPEYGLFQAKECQNHLENAITSKLPIEIMVGKKNLEVRHIAMNKGEIVKRLLAAHPETDFVFCAGDDKTDEDMFRSLKRVPPGGAAGSSSGPAVLDTQRFFTCTIGPASKKTLANWHMPDPHATIDLITRMAEETKALMASEVA</sequence>
<organism evidence="4 5">
    <name type="scientific">Caulochytrium protostelioides</name>
    <dbReference type="NCBI Taxonomy" id="1555241"/>
    <lineage>
        <taxon>Eukaryota</taxon>
        <taxon>Fungi</taxon>
        <taxon>Fungi incertae sedis</taxon>
        <taxon>Chytridiomycota</taxon>
        <taxon>Chytridiomycota incertae sedis</taxon>
        <taxon>Chytridiomycetes</taxon>
        <taxon>Caulochytriales</taxon>
        <taxon>Caulochytriaceae</taxon>
        <taxon>Caulochytrium</taxon>
    </lineage>
</organism>
<dbReference type="Gene3D" id="3.40.50.2000">
    <property type="entry name" value="Glycogen Phosphorylase B"/>
    <property type="match status" value="2"/>
</dbReference>
<keyword evidence="5" id="KW-1185">Reference proteome</keyword>
<feature type="region of interest" description="Disordered" evidence="3">
    <location>
        <begin position="1"/>
        <end position="33"/>
    </location>
</feature>
<dbReference type="Pfam" id="PF00982">
    <property type="entry name" value="Glyco_transf_20"/>
    <property type="match status" value="1"/>
</dbReference>
<dbReference type="SUPFAM" id="SSF56784">
    <property type="entry name" value="HAD-like"/>
    <property type="match status" value="1"/>
</dbReference>
<dbReference type="PANTHER" id="PTHR10788:SF123">
    <property type="entry name" value="TREHALOSE-PHOSPHATASE"/>
    <property type="match status" value="1"/>
</dbReference>